<comment type="caution">
    <text evidence="2">The sequence shown here is derived from an EMBL/GenBank/DDBJ whole genome shotgun (WGS) entry which is preliminary data.</text>
</comment>
<feature type="compositionally biased region" description="Gly residues" evidence="1">
    <location>
        <begin position="446"/>
        <end position="484"/>
    </location>
</feature>
<reference evidence="2" key="1">
    <citation type="journal article" date="2014" name="Int. J. Syst. Evol. Microbiol.">
        <title>Complete genome sequence of Corynebacterium casei LMG S-19264T (=DSM 44701T), isolated from a smear-ripened cheese.</title>
        <authorList>
            <consortium name="US DOE Joint Genome Institute (JGI-PGF)"/>
            <person name="Walter F."/>
            <person name="Albersmeier A."/>
            <person name="Kalinowski J."/>
            <person name="Ruckert C."/>
        </authorList>
    </citation>
    <scope>NUCLEOTIDE SEQUENCE</scope>
    <source>
        <strain evidence="2">JCM 4646</strain>
    </source>
</reference>
<name>A0A919FW93_9ACTN</name>
<dbReference type="EMBL" id="BNBO01000019">
    <property type="protein sequence ID" value="GHH73109.1"/>
    <property type="molecule type" value="Genomic_DNA"/>
</dbReference>
<sequence length="484" mass="49654">MSDTLSPAAGTAGTDADTLADAVRDRFKALVPDGGGTVLAFQPIPTPLDPADYLRPGTTEVEPVRAGIQLGLVADTVGELVGGDFHSGTVTASGLFGLLLGGRATGTAEEAAVYGRLRGDAEQRYTGDPHTVVATPKSWCAPDGLGWTSFSWSADQHTASGPAGSGEADPGAPAPWQWRVLSEASMQDLSQSVAAAPDGAEGEAAVARTLDPSTLVRIAFPDPPQEQDPTVGLSRLRLLDRPDVAQLLQESGTPQVAAEPAGPELLDPLLVVRAARELDRSTVGRSAAGTSLAVTFEYSQVQLSRPWWDGLLLHSTGWELPGFPAASLGPGPSGGQAPPWGLPVGMVLVRNVTIAGSWSREQLDTVEGSIAFGPFSLLGRQVEQSADAASVKVTVNGMQLFAWLVEVLPQLPPGVVPSPAGAPAVDGSAEVVVEVTREPDGRAAGQDGGGQDGGQGWRHGGEGHWGGRGGGGGDGRHWGGGGHH</sequence>
<dbReference type="RefSeq" id="WP_190211941.1">
    <property type="nucleotide sequence ID" value="NZ_BNBO01000019.1"/>
</dbReference>
<organism evidence="2 3">
    <name type="scientific">Kitasatospora indigofera</name>
    <dbReference type="NCBI Taxonomy" id="67307"/>
    <lineage>
        <taxon>Bacteria</taxon>
        <taxon>Bacillati</taxon>
        <taxon>Actinomycetota</taxon>
        <taxon>Actinomycetes</taxon>
        <taxon>Kitasatosporales</taxon>
        <taxon>Streptomycetaceae</taxon>
        <taxon>Kitasatospora</taxon>
    </lineage>
</organism>
<keyword evidence="3" id="KW-1185">Reference proteome</keyword>
<evidence type="ECO:0000313" key="2">
    <source>
        <dbReference type="EMBL" id="GHH73109.1"/>
    </source>
</evidence>
<gene>
    <name evidence="2" type="ORF">GCM10018781_36740</name>
</gene>
<protein>
    <submittedName>
        <fullName evidence="2">Uncharacterized protein</fullName>
    </submittedName>
</protein>
<dbReference type="AlphaFoldDB" id="A0A919FW93"/>
<dbReference type="Proteomes" id="UP000617734">
    <property type="component" value="Unassembled WGS sequence"/>
</dbReference>
<proteinExistence type="predicted"/>
<evidence type="ECO:0000313" key="3">
    <source>
        <dbReference type="Proteomes" id="UP000617734"/>
    </source>
</evidence>
<accession>A0A919FW93</accession>
<feature type="region of interest" description="Disordered" evidence="1">
    <location>
        <begin position="439"/>
        <end position="484"/>
    </location>
</feature>
<dbReference type="GeneID" id="95354089"/>
<evidence type="ECO:0000256" key="1">
    <source>
        <dbReference type="SAM" id="MobiDB-lite"/>
    </source>
</evidence>
<reference evidence="2" key="2">
    <citation type="submission" date="2020-09" db="EMBL/GenBank/DDBJ databases">
        <authorList>
            <person name="Sun Q."/>
            <person name="Ohkuma M."/>
        </authorList>
    </citation>
    <scope>NUCLEOTIDE SEQUENCE</scope>
    <source>
        <strain evidence="2">JCM 4646</strain>
    </source>
</reference>